<feature type="non-terminal residue" evidence="1">
    <location>
        <position position="81"/>
    </location>
</feature>
<dbReference type="Proteomes" id="UP000696573">
    <property type="component" value="Unassembled WGS sequence"/>
</dbReference>
<reference evidence="1" key="1">
    <citation type="submission" date="2021-10" db="EMBL/GenBank/DDBJ databases">
        <authorList>
            <person name="Piombo E."/>
        </authorList>
    </citation>
    <scope>NUCLEOTIDE SEQUENCE</scope>
</reference>
<organism evidence="1 2">
    <name type="scientific">Clonostachys rhizophaga</name>
    <dbReference type="NCBI Taxonomy" id="160324"/>
    <lineage>
        <taxon>Eukaryota</taxon>
        <taxon>Fungi</taxon>
        <taxon>Dikarya</taxon>
        <taxon>Ascomycota</taxon>
        <taxon>Pezizomycotina</taxon>
        <taxon>Sordariomycetes</taxon>
        <taxon>Hypocreomycetidae</taxon>
        <taxon>Hypocreales</taxon>
        <taxon>Bionectriaceae</taxon>
        <taxon>Clonostachys</taxon>
    </lineage>
</organism>
<dbReference type="EMBL" id="CABFNQ020000702">
    <property type="protein sequence ID" value="CAH0025036.1"/>
    <property type="molecule type" value="Genomic_DNA"/>
</dbReference>
<comment type="caution">
    <text evidence="1">The sequence shown here is derived from an EMBL/GenBank/DDBJ whole genome shotgun (WGS) entry which is preliminary data.</text>
</comment>
<evidence type="ECO:0000313" key="2">
    <source>
        <dbReference type="Proteomes" id="UP000696573"/>
    </source>
</evidence>
<dbReference type="AlphaFoldDB" id="A0A9N9VKJ9"/>
<proteinExistence type="predicted"/>
<keyword evidence="2" id="KW-1185">Reference proteome</keyword>
<name>A0A9N9VKJ9_9HYPO</name>
<evidence type="ECO:0000313" key="1">
    <source>
        <dbReference type="EMBL" id="CAH0025036.1"/>
    </source>
</evidence>
<gene>
    <name evidence="1" type="ORF">CRHIZ90672A_00005181</name>
</gene>
<protein>
    <submittedName>
        <fullName evidence="1">Uncharacterized protein</fullName>
    </submittedName>
</protein>
<sequence>MCSSYSDAASGLHASVHNNGHDFPRATKHFHLICYHAYPYAHSYAHNAKYHVKHSYKYTVAMCQTRVPYWRHTCNVARRFW</sequence>
<accession>A0A9N9VKJ9</accession>